<evidence type="ECO:0000313" key="1">
    <source>
        <dbReference type="EMBL" id="VAX17942.1"/>
    </source>
</evidence>
<proteinExistence type="predicted"/>
<protein>
    <submittedName>
        <fullName evidence="1">Uncharacterized protein</fullName>
    </submittedName>
</protein>
<dbReference type="AlphaFoldDB" id="A0A3B1BPT5"/>
<accession>A0A3B1BPT5</accession>
<dbReference type="EMBL" id="UOGA01000108">
    <property type="protein sequence ID" value="VAX17942.1"/>
    <property type="molecule type" value="Genomic_DNA"/>
</dbReference>
<reference evidence="1" key="1">
    <citation type="submission" date="2018-06" db="EMBL/GenBank/DDBJ databases">
        <authorList>
            <person name="Zhirakovskaya E."/>
        </authorList>
    </citation>
    <scope>NUCLEOTIDE SEQUENCE</scope>
</reference>
<gene>
    <name evidence="1" type="ORF">MNBD_NITROSPINAE04-1265</name>
</gene>
<sequence length="142" mass="16530">MKYRIGKIDAAVDQLDWAIKLFLDHKAYVPAIALAGAAEEIIGEAVSSESAFRELMKRLSAKYGIPDRVLSQEHLNKAKNWFKHWKEMKDEEYIEIELETEAIQYIVRAVTNLVSYDKSLTSETQRFFVWLTENRKDLYNAL</sequence>
<organism evidence="1">
    <name type="scientific">hydrothermal vent metagenome</name>
    <dbReference type="NCBI Taxonomy" id="652676"/>
    <lineage>
        <taxon>unclassified sequences</taxon>
        <taxon>metagenomes</taxon>
        <taxon>ecological metagenomes</taxon>
    </lineage>
</organism>
<name>A0A3B1BPT5_9ZZZZ</name>